<dbReference type="SUPFAM" id="SSF51735">
    <property type="entry name" value="NAD(P)-binding Rossmann-fold domains"/>
    <property type="match status" value="1"/>
</dbReference>
<dbReference type="EC" id="1.1.1.271" evidence="5"/>
<dbReference type="STRING" id="342108.amb0161"/>
<evidence type="ECO:0000313" key="8">
    <source>
        <dbReference type="Proteomes" id="UP000007058"/>
    </source>
</evidence>
<keyword evidence="2 5" id="KW-0521">NADP</keyword>
<comment type="catalytic activity">
    <reaction evidence="5">
        <text>GDP-beta-L-fucose + NADP(+) = GDP-4-dehydro-alpha-D-rhamnose + NADPH + H(+)</text>
        <dbReference type="Rhea" id="RHEA:18885"/>
        <dbReference type="ChEBI" id="CHEBI:15378"/>
        <dbReference type="ChEBI" id="CHEBI:57273"/>
        <dbReference type="ChEBI" id="CHEBI:57783"/>
        <dbReference type="ChEBI" id="CHEBI:57964"/>
        <dbReference type="ChEBI" id="CHEBI:58349"/>
        <dbReference type="EC" id="1.1.1.271"/>
    </reaction>
</comment>
<proteinExistence type="inferred from homology"/>
<comment type="pathway">
    <text evidence="5">Nucleotide-sugar biosynthesis; GDP-L-fucose biosynthesis via de novo pathway; GDP-L-fucose from GDP-alpha-D-mannose: step 2/2.</text>
</comment>
<dbReference type="AlphaFoldDB" id="Q2WB10"/>
<evidence type="ECO:0000256" key="1">
    <source>
        <dbReference type="ARBA" id="ARBA00005959"/>
    </source>
</evidence>
<dbReference type="InterPro" id="IPR036291">
    <property type="entry name" value="NAD(P)-bd_dom_sf"/>
</dbReference>
<evidence type="ECO:0000256" key="5">
    <source>
        <dbReference type="HAMAP-Rule" id="MF_00956"/>
    </source>
</evidence>
<organism evidence="7 8">
    <name type="scientific">Paramagnetospirillum magneticum (strain ATCC 700264 / AMB-1)</name>
    <name type="common">Magnetospirillum magneticum</name>
    <dbReference type="NCBI Taxonomy" id="342108"/>
    <lineage>
        <taxon>Bacteria</taxon>
        <taxon>Pseudomonadati</taxon>
        <taxon>Pseudomonadota</taxon>
        <taxon>Alphaproteobacteria</taxon>
        <taxon>Rhodospirillales</taxon>
        <taxon>Magnetospirillaceae</taxon>
        <taxon>Paramagnetospirillum</taxon>
    </lineage>
</organism>
<name>Q2WB10_PARM1</name>
<dbReference type="HOGENOM" id="CLU_007383_18_0_5"/>
<evidence type="ECO:0000313" key="7">
    <source>
        <dbReference type="EMBL" id="BAE48965.1"/>
    </source>
</evidence>
<accession>Q2WB10</accession>
<keyword evidence="4 5" id="KW-0413">Isomerase</keyword>
<evidence type="ECO:0000259" key="6">
    <source>
        <dbReference type="Pfam" id="PF01370"/>
    </source>
</evidence>
<dbReference type="Gene3D" id="3.40.50.720">
    <property type="entry name" value="NAD(P)-binding Rossmann-like Domain"/>
    <property type="match status" value="1"/>
</dbReference>
<feature type="active site" description="Proton donor/acceptor" evidence="5">
    <location>
        <position position="141"/>
    </location>
</feature>
<dbReference type="UniPathway" id="UPA00128">
    <property type="reaction ID" value="UER00191"/>
</dbReference>
<feature type="binding site" evidence="5">
    <location>
        <position position="207"/>
    </location>
    <ligand>
        <name>substrate</name>
    </ligand>
</feature>
<dbReference type="Pfam" id="PF01370">
    <property type="entry name" value="Epimerase"/>
    <property type="match status" value="1"/>
</dbReference>
<dbReference type="Proteomes" id="UP000007058">
    <property type="component" value="Chromosome"/>
</dbReference>
<evidence type="ECO:0000256" key="2">
    <source>
        <dbReference type="ARBA" id="ARBA00022857"/>
    </source>
</evidence>
<feature type="binding site" evidence="5">
    <location>
        <begin position="16"/>
        <end position="22"/>
    </location>
    <ligand>
        <name>NADP(+)</name>
        <dbReference type="ChEBI" id="CHEBI:58349"/>
    </ligand>
</feature>
<feature type="binding site" evidence="5">
    <location>
        <position position="145"/>
    </location>
    <ligand>
        <name>NADP(+)</name>
        <dbReference type="ChEBI" id="CHEBI:58349"/>
    </ligand>
</feature>
<sequence>MAVVYSLAGKRVWVAGHRGMAGSAIVRRLEREDCRVLTVGHAELDLRDQAATLAWMEANRPQAVFFAAGTVGGILANSTRPAEFLYDNLAMITNAVSASRQTGVEKLLYLGSSCIYPRLAAQPMAEDALLTGPLEPTNEWYAIAKIAGIKLCQAFRRQWGCDFISAMPTNLYGPGDNYHPEHSHVVAALIRRAHEARDAGAPELVIWGTGTPLREFLAADDLADACVFLMKAYSAEAHVNVGTGIEHSIRQLAETVAKVVDYRGRLVFDVSKPDGSPRKLMDVGRMTELGWKAPTGLEDGLRAAYAWYVANLGK</sequence>
<gene>
    <name evidence="5" type="primary">fcl</name>
    <name evidence="7" type="ordered locus">amb0161</name>
</gene>
<comment type="similarity">
    <text evidence="1 5">Belongs to the NAD(P)-dependent epimerase/dehydratase family. Fucose synthase subfamily.</text>
</comment>
<dbReference type="Gene3D" id="3.90.25.10">
    <property type="entry name" value="UDP-galactose 4-epimerase, domain 1"/>
    <property type="match status" value="1"/>
</dbReference>
<keyword evidence="3 5" id="KW-0560">Oxidoreductase</keyword>
<feature type="binding site" evidence="5">
    <location>
        <position position="274"/>
    </location>
    <ligand>
        <name>substrate</name>
    </ligand>
</feature>
<dbReference type="KEGG" id="mag:amb0161"/>
<reference evidence="7 8" key="1">
    <citation type="journal article" date="2005" name="DNA Res.">
        <title>Complete genome sequence of the facultative anaerobic magnetotactic bacterium Magnetospirillum sp. strain AMB-1.</title>
        <authorList>
            <person name="Matsunaga T."/>
            <person name="Okamura Y."/>
            <person name="Fukuda Y."/>
            <person name="Wahyudi A.T."/>
            <person name="Murase Y."/>
            <person name="Takeyama H."/>
        </authorList>
    </citation>
    <scope>NUCLEOTIDE SEQUENCE [LARGE SCALE GENOMIC DNA]</scope>
    <source>
        <strain evidence="8">ATCC 700264 / AMB-1</strain>
    </source>
</reference>
<dbReference type="InterPro" id="IPR028614">
    <property type="entry name" value="GDP_fucose/colitose_synth"/>
</dbReference>
<dbReference type="RefSeq" id="WP_011382608.1">
    <property type="nucleotide sequence ID" value="NC_007626.1"/>
</dbReference>
<dbReference type="HAMAP" id="MF_00956">
    <property type="entry name" value="GDP_fucose_synth"/>
    <property type="match status" value="1"/>
</dbReference>
<protein>
    <recommendedName>
        <fullName evidence="5">GDP-L-fucose synthase</fullName>
        <ecNumber evidence="5">1.1.1.271</ecNumber>
    </recommendedName>
    <alternativeName>
        <fullName evidence="5">GDP-4-keto-6-deoxy-D-mannose-3,5-epimerase-4-reductase</fullName>
    </alternativeName>
</protein>
<dbReference type="GO" id="GO:0016853">
    <property type="term" value="F:isomerase activity"/>
    <property type="evidence" value="ECO:0007669"/>
    <property type="project" value="UniProtKB-KW"/>
</dbReference>
<feature type="binding site" evidence="5">
    <location>
        <position position="214"/>
    </location>
    <ligand>
        <name>substrate</name>
    </ligand>
</feature>
<dbReference type="InterPro" id="IPR001509">
    <property type="entry name" value="Epimerase_deHydtase"/>
</dbReference>
<dbReference type="CDD" id="cd05239">
    <property type="entry name" value="GDP_FS_SDR_e"/>
    <property type="match status" value="1"/>
</dbReference>
<keyword evidence="5" id="KW-0511">Multifunctional enzyme</keyword>
<dbReference type="GO" id="GO:0070401">
    <property type="term" value="F:NADP+ binding"/>
    <property type="evidence" value="ECO:0007669"/>
    <property type="project" value="UniProtKB-UniRule"/>
</dbReference>
<dbReference type="PANTHER" id="PTHR43238:SF1">
    <property type="entry name" value="GDP-L-FUCOSE SYNTHASE"/>
    <property type="match status" value="1"/>
</dbReference>
<feature type="domain" description="NAD-dependent epimerase/dehydratase" evidence="6">
    <location>
        <begin position="13"/>
        <end position="242"/>
    </location>
</feature>
<feature type="site" description="Important for catalytic activity" evidence="5">
    <location>
        <position position="112"/>
    </location>
</feature>
<evidence type="ECO:0000256" key="4">
    <source>
        <dbReference type="ARBA" id="ARBA00023235"/>
    </source>
</evidence>
<feature type="binding site" evidence="5">
    <location>
        <position position="184"/>
    </location>
    <ligand>
        <name>NADP(+)</name>
        <dbReference type="ChEBI" id="CHEBI:58349"/>
    </ligand>
</feature>
<feature type="site" description="Important for catalytic activity" evidence="5">
    <location>
        <position position="114"/>
    </location>
</feature>
<dbReference type="EMBL" id="AP007255">
    <property type="protein sequence ID" value="BAE48965.1"/>
    <property type="molecule type" value="Genomic_DNA"/>
</dbReference>
<keyword evidence="8" id="KW-1185">Reference proteome</keyword>
<dbReference type="GO" id="GO:0042351">
    <property type="term" value="P:'de novo' GDP-L-fucose biosynthetic process"/>
    <property type="evidence" value="ECO:0007669"/>
    <property type="project" value="UniProtKB-UniRule"/>
</dbReference>
<dbReference type="GO" id="GO:0050577">
    <property type="term" value="F:GDP-L-fucose synthase activity"/>
    <property type="evidence" value="ECO:0007669"/>
    <property type="project" value="UniProtKB-UniRule"/>
</dbReference>
<dbReference type="PANTHER" id="PTHR43238">
    <property type="entry name" value="GDP-L-FUCOSE SYNTHASE"/>
    <property type="match status" value="1"/>
</dbReference>
<feature type="binding site" evidence="5">
    <location>
        <begin position="110"/>
        <end position="113"/>
    </location>
    <ligand>
        <name>NADP(+)</name>
        <dbReference type="ChEBI" id="CHEBI:58349"/>
    </ligand>
</feature>
<feature type="binding site" evidence="5">
    <location>
        <position position="192"/>
    </location>
    <ligand>
        <name>substrate</name>
    </ligand>
</feature>
<evidence type="ECO:0000256" key="3">
    <source>
        <dbReference type="ARBA" id="ARBA00023002"/>
    </source>
</evidence>
<feature type="binding site" evidence="5">
    <location>
        <begin position="168"/>
        <end position="171"/>
    </location>
    <ligand>
        <name>NADP(+)</name>
        <dbReference type="ChEBI" id="CHEBI:58349"/>
    </ligand>
</feature>
<comment type="function">
    <text evidence="5">Catalyzes the two-step NADP-dependent conversion of GDP-4-dehydro-6-deoxy-D-mannose to GDP-fucose, involving an epimerase and a reductase reaction.</text>
</comment>